<dbReference type="Proteomes" id="UP000199658">
    <property type="component" value="Unassembled WGS sequence"/>
</dbReference>
<accession>A0A1I6H4C2</accession>
<dbReference type="OrthoDB" id="7858009at2"/>
<organism evidence="1 2">
    <name type="scientific">Litoreibacter janthinus</name>
    <dbReference type="NCBI Taxonomy" id="670154"/>
    <lineage>
        <taxon>Bacteria</taxon>
        <taxon>Pseudomonadati</taxon>
        <taxon>Pseudomonadota</taxon>
        <taxon>Alphaproteobacteria</taxon>
        <taxon>Rhodobacterales</taxon>
        <taxon>Roseobacteraceae</taxon>
        <taxon>Litoreibacter</taxon>
    </lineage>
</organism>
<name>A0A1I6H4C2_9RHOB</name>
<dbReference type="AlphaFoldDB" id="A0A1I6H4C2"/>
<keyword evidence="2" id="KW-1185">Reference proteome</keyword>
<sequence>MWEWFVSLFAAALPPAVVPDFDLNRDVYQQELRFAQAAEVCVCGVDCDDAPDGGYLVTATSTGSGDAQVLHFADRIDIDGVPVTLRPKSICLDKSAEEPLRLTLLTTAGYPAKSGTPVIDIR</sequence>
<gene>
    <name evidence="1" type="ORF">SAMN04488002_2493</name>
</gene>
<dbReference type="STRING" id="670154.SAMN04488002_2493"/>
<dbReference type="RefSeq" id="WP_090217229.1">
    <property type="nucleotide sequence ID" value="NZ_FOYO01000001.1"/>
</dbReference>
<evidence type="ECO:0000313" key="1">
    <source>
        <dbReference type="EMBL" id="SFR49262.1"/>
    </source>
</evidence>
<proteinExistence type="predicted"/>
<evidence type="ECO:0000313" key="2">
    <source>
        <dbReference type="Proteomes" id="UP000199658"/>
    </source>
</evidence>
<dbReference type="EMBL" id="FOYO01000001">
    <property type="protein sequence ID" value="SFR49262.1"/>
    <property type="molecule type" value="Genomic_DNA"/>
</dbReference>
<protein>
    <submittedName>
        <fullName evidence="1">Uncharacterized protein</fullName>
    </submittedName>
</protein>
<reference evidence="2" key="1">
    <citation type="submission" date="2016-10" db="EMBL/GenBank/DDBJ databases">
        <authorList>
            <person name="Varghese N."/>
            <person name="Submissions S."/>
        </authorList>
    </citation>
    <scope>NUCLEOTIDE SEQUENCE [LARGE SCALE GENOMIC DNA]</scope>
    <source>
        <strain evidence="2">DSM 26921</strain>
    </source>
</reference>